<comment type="domain">
    <text evidence="5">The PRC barrel domain binds ribosomal protein uS19.</text>
</comment>
<comment type="subunit">
    <text evidence="5">Binds ribosomal protein uS19.</text>
</comment>
<dbReference type="NCBIfam" id="TIGR02273">
    <property type="entry name" value="16S_RimM"/>
    <property type="match status" value="1"/>
</dbReference>
<organism evidence="8 9">
    <name type="scientific">Weeksella virosa (strain ATCC 43766 / DSM 16922 / JCM 21250 / CCUG 30538 / CDC 9751 / IAM 14551 / NBRC 16016 / NCTC 11634 / CL345/78)</name>
    <dbReference type="NCBI Taxonomy" id="865938"/>
    <lineage>
        <taxon>Bacteria</taxon>
        <taxon>Pseudomonadati</taxon>
        <taxon>Bacteroidota</taxon>
        <taxon>Flavobacteriia</taxon>
        <taxon>Flavobacteriales</taxon>
        <taxon>Weeksellaceae</taxon>
        <taxon>Weeksella</taxon>
    </lineage>
</organism>
<evidence type="ECO:0000313" key="9">
    <source>
        <dbReference type="Proteomes" id="UP000008641"/>
    </source>
</evidence>
<proteinExistence type="inferred from homology"/>
<dbReference type="Gene3D" id="2.40.30.60">
    <property type="entry name" value="RimM"/>
    <property type="match status" value="1"/>
</dbReference>
<gene>
    <name evidence="5" type="primary">rimM</name>
    <name evidence="8" type="ordered locus">Weevi_0841</name>
</gene>
<evidence type="ECO:0000256" key="5">
    <source>
        <dbReference type="HAMAP-Rule" id="MF_00014"/>
    </source>
</evidence>
<feature type="domain" description="RimM N-terminal" evidence="6">
    <location>
        <begin position="9"/>
        <end position="87"/>
    </location>
</feature>
<dbReference type="STRING" id="865938.Weevi_0841"/>
<evidence type="ECO:0000256" key="1">
    <source>
        <dbReference type="ARBA" id="ARBA00022490"/>
    </source>
</evidence>
<feature type="domain" description="Ribosome maturation factor RimM PRC barrel" evidence="7">
    <location>
        <begin position="102"/>
        <end position="168"/>
    </location>
</feature>
<dbReference type="RefSeq" id="WP_013597945.1">
    <property type="nucleotide sequence ID" value="NC_015144.1"/>
</dbReference>
<dbReference type="HAMAP" id="MF_00014">
    <property type="entry name" value="Ribosome_mat_RimM"/>
    <property type="match status" value="1"/>
</dbReference>
<dbReference type="Pfam" id="PF24986">
    <property type="entry name" value="PRC_RimM"/>
    <property type="match status" value="1"/>
</dbReference>
<protein>
    <recommendedName>
        <fullName evidence="5">Ribosome maturation factor RimM</fullName>
    </recommendedName>
</protein>
<dbReference type="InterPro" id="IPR056792">
    <property type="entry name" value="PRC_RimM"/>
</dbReference>
<evidence type="ECO:0000256" key="3">
    <source>
        <dbReference type="ARBA" id="ARBA00022552"/>
    </source>
</evidence>
<dbReference type="InterPro" id="IPR011033">
    <property type="entry name" value="PRC_barrel-like_sf"/>
</dbReference>
<dbReference type="HOGENOM" id="CLU_077636_4_1_10"/>
<sequence>MDINECYYLGKITKKHGFKGNVIIHLDTDEPELYSTLESVFIESNGKLIPFFIESVQSYQGDKLLVKFEDFEANEVDKLINRSLYLPLNTLPKLEGTSFYYHEVIGYTIFDQTNTEIGTIKSINDSAAQAFFEVDANGKQILIPMIDQWILEVDRPNKAMLIEIPDGLLEIYLG</sequence>
<dbReference type="GO" id="GO:0043022">
    <property type="term" value="F:ribosome binding"/>
    <property type="evidence" value="ECO:0007669"/>
    <property type="project" value="InterPro"/>
</dbReference>
<evidence type="ECO:0000256" key="2">
    <source>
        <dbReference type="ARBA" id="ARBA00022517"/>
    </source>
</evidence>
<dbReference type="eggNOG" id="COG0806">
    <property type="taxonomic scope" value="Bacteria"/>
</dbReference>
<dbReference type="GO" id="GO:0005737">
    <property type="term" value="C:cytoplasm"/>
    <property type="evidence" value="ECO:0007669"/>
    <property type="project" value="UniProtKB-SubCell"/>
</dbReference>
<dbReference type="GO" id="GO:0005840">
    <property type="term" value="C:ribosome"/>
    <property type="evidence" value="ECO:0007669"/>
    <property type="project" value="InterPro"/>
</dbReference>
<dbReference type="InterPro" id="IPR009000">
    <property type="entry name" value="Transl_B-barrel_sf"/>
</dbReference>
<evidence type="ECO:0000259" key="7">
    <source>
        <dbReference type="Pfam" id="PF24986"/>
    </source>
</evidence>
<keyword evidence="4 5" id="KW-0143">Chaperone</keyword>
<dbReference type="AlphaFoldDB" id="F0P155"/>
<dbReference type="Pfam" id="PF01782">
    <property type="entry name" value="RimM"/>
    <property type="match status" value="1"/>
</dbReference>
<keyword evidence="9" id="KW-1185">Reference proteome</keyword>
<reference evidence="8 9" key="1">
    <citation type="journal article" date="2011" name="Stand. Genomic Sci.">
        <title>Complete genome sequence of Weeksella virosa type strain (9751).</title>
        <authorList>
            <person name="Lang E."/>
            <person name="Teshima H."/>
            <person name="Lucas S."/>
            <person name="Lapidus A."/>
            <person name="Hammon N."/>
            <person name="Deshpande S."/>
            <person name="Nolan M."/>
            <person name="Cheng J.F."/>
            <person name="Pitluck S."/>
            <person name="Liolios K."/>
            <person name="Pagani I."/>
            <person name="Mikhailova N."/>
            <person name="Ivanova N."/>
            <person name="Mavromatis K."/>
            <person name="Pati A."/>
            <person name="Tapia R."/>
            <person name="Han C."/>
            <person name="Goodwin L."/>
            <person name="Chen A."/>
            <person name="Palaniappan K."/>
            <person name="Land M."/>
            <person name="Hauser L."/>
            <person name="Chang Y.J."/>
            <person name="Jeffries C.D."/>
            <person name="Brambilla E.M."/>
            <person name="Kopitz M."/>
            <person name="Rohde M."/>
            <person name="Goker M."/>
            <person name="Tindall B.J."/>
            <person name="Detter J.C."/>
            <person name="Woyke T."/>
            <person name="Bristow J."/>
            <person name="Eisen J.A."/>
            <person name="Markowitz V."/>
            <person name="Hugenholtz P."/>
            <person name="Klenk H.P."/>
            <person name="Kyrpides N.C."/>
        </authorList>
    </citation>
    <scope>NUCLEOTIDE SEQUENCE [LARGE SCALE GENOMIC DNA]</scope>
    <source>
        <strain evidence="9">ATCC 43766 / DSM 16922 / JCM 21250 / NBRC 16016 / NCTC 11634 / CL345/78</strain>
    </source>
</reference>
<dbReference type="KEGG" id="wvi:Weevi_0841"/>
<dbReference type="PANTHER" id="PTHR33692">
    <property type="entry name" value="RIBOSOME MATURATION FACTOR RIMM"/>
    <property type="match status" value="1"/>
</dbReference>
<evidence type="ECO:0000313" key="8">
    <source>
        <dbReference type="EMBL" id="ADX67554.1"/>
    </source>
</evidence>
<dbReference type="Proteomes" id="UP000008641">
    <property type="component" value="Chromosome"/>
</dbReference>
<dbReference type="SUPFAM" id="SSF50346">
    <property type="entry name" value="PRC-barrel domain"/>
    <property type="match status" value="1"/>
</dbReference>
<accession>F0P155</accession>
<name>F0P155_WEEVC</name>
<comment type="subcellular location">
    <subcellularLocation>
        <location evidence="5">Cytoplasm</location>
    </subcellularLocation>
</comment>
<dbReference type="EMBL" id="CP002455">
    <property type="protein sequence ID" value="ADX67554.1"/>
    <property type="molecule type" value="Genomic_DNA"/>
</dbReference>
<evidence type="ECO:0000256" key="4">
    <source>
        <dbReference type="ARBA" id="ARBA00023186"/>
    </source>
</evidence>
<dbReference type="PANTHER" id="PTHR33692:SF1">
    <property type="entry name" value="RIBOSOME MATURATION FACTOR RIMM"/>
    <property type="match status" value="1"/>
</dbReference>
<comment type="function">
    <text evidence="5">An accessory protein needed during the final step in the assembly of 30S ribosomal subunit, possibly for assembly of the head region. Essential for efficient processing of 16S rRNA. May be needed both before and after RbfA during the maturation of 16S rRNA. It has affinity for free ribosomal 30S subunits but not for 70S ribosomes.</text>
</comment>
<keyword evidence="2 5" id="KW-0690">Ribosome biogenesis</keyword>
<evidence type="ECO:0000259" key="6">
    <source>
        <dbReference type="Pfam" id="PF01782"/>
    </source>
</evidence>
<reference evidence="9" key="2">
    <citation type="journal article" date="2011" name="Stand. Genomic Sci.">
        <title>Complete genome sequence of Weeksella virosa type strain (9751T).</title>
        <authorList>
            <person name="Lang E."/>
            <person name="Teshima H."/>
            <person name="Lucas S."/>
            <person name="Lapidus A."/>
            <person name="Hammon N."/>
            <person name="Deshpande S."/>
            <person name="Nolan M."/>
            <person name="Cheng J."/>
            <person name="Pitluck S."/>
            <person name="Liolios K."/>
            <person name="Pagani I."/>
            <person name="Mikhailova N."/>
            <person name="Ivanova N."/>
            <person name="Mavromatis K."/>
            <person name="Pati A."/>
            <person name="Tapia R."/>
            <person name="Han C."/>
            <person name="Goodwin L."/>
            <person name="Chen A."/>
            <person name="Palaniappan K."/>
            <person name="Land M."/>
            <person name="Hauser L."/>
            <person name="Chang Y."/>
            <person name="Jeffries C."/>
            <person name="Brambilla E."/>
            <person name="Kopitz M."/>
            <person name="Rohde M."/>
            <person name="Goker M."/>
            <person name="Tindall B."/>
            <person name="Detter J."/>
            <person name="Woyke T."/>
            <person name="Bristow J."/>
            <person name="Eisen J."/>
            <person name="Markowitz V."/>
            <person name="Hugenholtz P."/>
            <person name="Klenk H."/>
            <person name="Kyrpides N."/>
        </authorList>
    </citation>
    <scope>NUCLEOTIDE SEQUENCE [LARGE SCALE GENOMIC DNA]</scope>
    <source>
        <strain evidence="9">ATCC 43766 / DSM 16922 / JCM 21250 / NBRC 16016 / NCTC 11634 / CL345/78</strain>
    </source>
</reference>
<dbReference type="SUPFAM" id="SSF50447">
    <property type="entry name" value="Translation proteins"/>
    <property type="match status" value="1"/>
</dbReference>
<dbReference type="GO" id="GO:0006364">
    <property type="term" value="P:rRNA processing"/>
    <property type="evidence" value="ECO:0007669"/>
    <property type="project" value="UniProtKB-UniRule"/>
</dbReference>
<dbReference type="Gene3D" id="2.30.30.240">
    <property type="entry name" value="PRC-barrel domain"/>
    <property type="match status" value="1"/>
</dbReference>
<dbReference type="InterPro" id="IPR036976">
    <property type="entry name" value="RimM_N_sf"/>
</dbReference>
<dbReference type="InterPro" id="IPR002676">
    <property type="entry name" value="RimM_N"/>
</dbReference>
<keyword evidence="3 5" id="KW-0698">rRNA processing</keyword>
<dbReference type="GO" id="GO:0042274">
    <property type="term" value="P:ribosomal small subunit biogenesis"/>
    <property type="evidence" value="ECO:0007669"/>
    <property type="project" value="UniProtKB-UniRule"/>
</dbReference>
<dbReference type="InterPro" id="IPR011961">
    <property type="entry name" value="RimM"/>
</dbReference>
<dbReference type="OrthoDB" id="9810331at2"/>
<keyword evidence="1 5" id="KW-0963">Cytoplasm</keyword>
<comment type="similarity">
    <text evidence="5">Belongs to the RimM family.</text>
</comment>